<reference evidence="5 6" key="1">
    <citation type="submission" date="2015-03" db="EMBL/GenBank/DDBJ databases">
        <authorList>
            <person name="Radwan O."/>
            <person name="Al-Naeli F.A."/>
            <person name="Rendon G.A."/>
            <person name="Fields C."/>
        </authorList>
    </citation>
    <scope>NUCLEOTIDE SEQUENCE [LARGE SCALE GENOMIC DNA]</scope>
    <source>
        <strain evidence="5">CR-DP1</strain>
    </source>
</reference>
<dbReference type="Gene3D" id="2.30.30.40">
    <property type="entry name" value="SH3 Domains"/>
    <property type="match status" value="1"/>
</dbReference>
<proteinExistence type="predicted"/>
<feature type="compositionally biased region" description="Basic and acidic residues" evidence="3">
    <location>
        <begin position="515"/>
        <end position="524"/>
    </location>
</feature>
<protein>
    <recommendedName>
        <fullName evidence="4">SH3 domain-containing protein</fullName>
    </recommendedName>
</protein>
<feature type="compositionally biased region" description="Low complexity" evidence="3">
    <location>
        <begin position="342"/>
        <end position="353"/>
    </location>
</feature>
<organism evidence="5 6">
    <name type="scientific">Thielaviopsis punctulata</name>
    <dbReference type="NCBI Taxonomy" id="72032"/>
    <lineage>
        <taxon>Eukaryota</taxon>
        <taxon>Fungi</taxon>
        <taxon>Dikarya</taxon>
        <taxon>Ascomycota</taxon>
        <taxon>Pezizomycotina</taxon>
        <taxon>Sordariomycetes</taxon>
        <taxon>Hypocreomycetidae</taxon>
        <taxon>Microascales</taxon>
        <taxon>Ceratocystidaceae</taxon>
        <taxon>Thielaviopsis</taxon>
    </lineage>
</organism>
<gene>
    <name evidence="5" type="ORF">TD95_001133</name>
</gene>
<name>A0A0F4ZB57_9PEZI</name>
<dbReference type="InterPro" id="IPR001452">
    <property type="entry name" value="SH3_domain"/>
</dbReference>
<feature type="compositionally biased region" description="Acidic residues" evidence="3">
    <location>
        <begin position="751"/>
        <end position="767"/>
    </location>
</feature>
<feature type="compositionally biased region" description="Low complexity" evidence="3">
    <location>
        <begin position="629"/>
        <end position="638"/>
    </location>
</feature>
<dbReference type="Pfam" id="PF25459">
    <property type="entry name" value="AIM3_BBC1_C"/>
    <property type="match status" value="1"/>
</dbReference>
<dbReference type="EMBL" id="LAEV01001896">
    <property type="protein sequence ID" value="KKA27093.1"/>
    <property type="molecule type" value="Genomic_DNA"/>
</dbReference>
<feature type="compositionally biased region" description="Acidic residues" evidence="3">
    <location>
        <begin position="406"/>
        <end position="419"/>
    </location>
</feature>
<feature type="region of interest" description="Disordered" evidence="3">
    <location>
        <begin position="504"/>
        <end position="943"/>
    </location>
</feature>
<evidence type="ECO:0000256" key="1">
    <source>
        <dbReference type="ARBA" id="ARBA00022443"/>
    </source>
</evidence>
<dbReference type="SMART" id="SM00326">
    <property type="entry name" value="SH3"/>
    <property type="match status" value="1"/>
</dbReference>
<feature type="compositionally biased region" description="Basic and acidic residues" evidence="3">
    <location>
        <begin position="774"/>
        <end position="783"/>
    </location>
</feature>
<feature type="compositionally biased region" description="Pro residues" evidence="3">
    <location>
        <begin position="596"/>
        <end position="609"/>
    </location>
</feature>
<feature type="compositionally biased region" description="Pro residues" evidence="3">
    <location>
        <begin position="807"/>
        <end position="816"/>
    </location>
</feature>
<feature type="domain" description="SH3" evidence="4">
    <location>
        <begin position="3"/>
        <end position="67"/>
    </location>
</feature>
<feature type="compositionally biased region" description="Basic and acidic residues" evidence="3">
    <location>
        <begin position="821"/>
        <end position="840"/>
    </location>
</feature>
<evidence type="ECO:0000313" key="5">
    <source>
        <dbReference type="EMBL" id="KKA27093.1"/>
    </source>
</evidence>
<feature type="compositionally biased region" description="Low complexity" evidence="3">
    <location>
        <begin position="683"/>
        <end position="699"/>
    </location>
</feature>
<feature type="compositionally biased region" description="Basic and acidic residues" evidence="3">
    <location>
        <begin position="316"/>
        <end position="326"/>
    </location>
</feature>
<dbReference type="InterPro" id="IPR035552">
    <property type="entry name" value="Mti1_SH3"/>
</dbReference>
<dbReference type="InterPro" id="IPR057402">
    <property type="entry name" value="AIM3_BBC1_C"/>
</dbReference>
<evidence type="ECO:0000256" key="2">
    <source>
        <dbReference type="PROSITE-ProRule" id="PRU00192"/>
    </source>
</evidence>
<evidence type="ECO:0000259" key="4">
    <source>
        <dbReference type="PROSITE" id="PS50002"/>
    </source>
</evidence>
<accession>A0A0F4ZB57</accession>
<feature type="compositionally biased region" description="Low complexity" evidence="3">
    <location>
        <begin position="90"/>
        <end position="106"/>
    </location>
</feature>
<dbReference type="AlphaFoldDB" id="A0A0F4ZB57"/>
<keyword evidence="1 2" id="KW-0728">SH3 domain</keyword>
<feature type="region of interest" description="Disordered" evidence="3">
    <location>
        <begin position="254"/>
        <end position="486"/>
    </location>
</feature>
<feature type="compositionally biased region" description="Acidic residues" evidence="3">
    <location>
        <begin position="107"/>
        <end position="125"/>
    </location>
</feature>
<dbReference type="PANTHER" id="PTHR46026:SF1">
    <property type="entry name" value="RHO-TYPE GUANINE NUCLEOTIDE EXCHANGE FACTOR, ISOFORM F"/>
    <property type="match status" value="1"/>
</dbReference>
<feature type="region of interest" description="Disordered" evidence="3">
    <location>
        <begin position="62"/>
        <end position="227"/>
    </location>
</feature>
<feature type="compositionally biased region" description="Low complexity" evidence="3">
    <location>
        <begin position="710"/>
        <end position="732"/>
    </location>
</feature>
<feature type="compositionally biased region" description="Pro residues" evidence="3">
    <location>
        <begin position="133"/>
        <end position="161"/>
    </location>
</feature>
<feature type="compositionally biased region" description="Polar residues" evidence="3">
    <location>
        <begin position="925"/>
        <end position="934"/>
    </location>
</feature>
<evidence type="ECO:0000313" key="6">
    <source>
        <dbReference type="Proteomes" id="UP000033483"/>
    </source>
</evidence>
<feature type="compositionally biased region" description="Pro residues" evidence="3">
    <location>
        <begin position="660"/>
        <end position="669"/>
    </location>
</feature>
<sequence length="1214" mass="130141">MAAVPFRVKALFEYVSEHEDDLNFDESQIITVTAEEDDDWYFGELTDSSGVKKSGIFPRNFVERIEPTAPPRPTRRSKQDSIDASAAPISVPVPVQPLAAAPQEAPSEPEPELQPEPVADLEEESAPLSPVSAPVPEPVPILPPAPTAPVSTPAPPVPQQPKAPESVVSSPPPVPAPAAKPTPPSQLKSGGPPPVAVKPAGNALRDRIAAFNKGGGGPIVPIKPGSAKPFIKKPFVAPPPSRDAYVPIVRNDYPTPKIYHRNEDPEIKQQEAENREIGKTISLTEPSKDGEEEDQPKPLSLKERMALLQKQQMEAAQRHADIIAKKDKPKKPPPKKRVESTEPAVAADPVPAEAEAEAAEAPGKKSLDESQVPLVPTSPSRRRAPKPAEAADGNEADMSGAGETTEGAEDLTEREDTEDQAGKKPVVSASSLQQKEPNEEREQTEEGVEEEEEEDEEDDDDIDPEIRRKEELRARMAKISGGMGMPGMGMAGMFGGPMMMGLGGAPAIRKKKPSVPKERKSVDEQRDEESSFAPAAAPPVPIPGMGMGMMALPGMSQRKRTEEGEPVAPASPPQAPTKPETEAEAEETVEEAVPLRPAPPAIPQSPPTARPRIPSEARSPPPPPPVAPPAAEVLSPSPGSASDDEQTDDPNAGPSTPAARSPPPLPPIGASPTSTAPRIPNIPAISSSADEAPSSPSSKRLSRPPPIPGSAPAIPTMPVVSSAPAVPPAQTRAPPPPPPSAAPNIPTAAVNDEEQEEVTEYDGDYDTDIASSAPHKDALRRESVSTGAEDMASSVSTPVLSAVAPRAVPPPVPSSPAPSNDTRRSIDAPRGMPDTRRSIDAPRGAPPRPPSETRRSMDTPRAAPPPPPAAAAASGEQSMENVYRTQRQSFSYSRQPPTEPMIQEEGAYSVPTAISSPPRMPAHASSASRSTRQSFDGVRMSGRRSIDAGRQSLSMEHGFIANDVDLAQQTGWFTQDNQVPPVFQNRNDLVFESENDTSTNQGAKTVITRTIYVLFKDYSQTIITVRYDPYNPADVEMEQRHEPPPRQPRQDQMEEAYSRYGRAIAEAVAGKKDTTVGDGTPHALIHELLRPHSDALGPVGTGSFGAAVYVNIDNMTTQQHDQIRPGDILVVREARFQGKHGPMHAKYSMEVGKPEHVAVVAEWDGMKKKVRAWEQGRESKKVKMESYKLEDLRGGQVRIWRVMPRTWVGWSAAK</sequence>
<feature type="compositionally biased region" description="Pro residues" evidence="3">
    <location>
        <begin position="170"/>
        <end position="184"/>
    </location>
</feature>
<feature type="compositionally biased region" description="Basic and acidic residues" evidence="3">
    <location>
        <begin position="464"/>
        <end position="474"/>
    </location>
</feature>
<dbReference type="PANTHER" id="PTHR46026">
    <property type="entry name" value="RHO-TYPE GUANINE NUCLEOTIDE EXCHANGE FACTOR, ISOFORM F"/>
    <property type="match status" value="1"/>
</dbReference>
<dbReference type="SUPFAM" id="SSF50044">
    <property type="entry name" value="SH3-domain"/>
    <property type="match status" value="1"/>
</dbReference>
<dbReference type="Proteomes" id="UP000033483">
    <property type="component" value="Unassembled WGS sequence"/>
</dbReference>
<feature type="compositionally biased region" description="Polar residues" evidence="3">
    <location>
        <begin position="875"/>
        <end position="896"/>
    </location>
</feature>
<evidence type="ECO:0000256" key="3">
    <source>
        <dbReference type="SAM" id="MobiDB-lite"/>
    </source>
</evidence>
<dbReference type="CDD" id="cd11887">
    <property type="entry name" value="SH3_Bbc1"/>
    <property type="match status" value="1"/>
</dbReference>
<keyword evidence="6" id="KW-1185">Reference proteome</keyword>
<dbReference type="PROSITE" id="PS50002">
    <property type="entry name" value="SH3"/>
    <property type="match status" value="1"/>
</dbReference>
<dbReference type="Pfam" id="PF00018">
    <property type="entry name" value="SH3_1"/>
    <property type="match status" value="1"/>
</dbReference>
<feature type="compositionally biased region" description="Basic and acidic residues" evidence="3">
    <location>
        <begin position="260"/>
        <end position="278"/>
    </location>
</feature>
<dbReference type="InterPro" id="IPR036028">
    <property type="entry name" value="SH3-like_dom_sf"/>
</dbReference>
<comment type="caution">
    <text evidence="5">The sequence shown here is derived from an EMBL/GenBank/DDBJ whole genome shotgun (WGS) entry which is preliminary data.</text>
</comment>
<feature type="compositionally biased region" description="Pro residues" evidence="3">
    <location>
        <begin position="619"/>
        <end position="628"/>
    </location>
</feature>
<dbReference type="OrthoDB" id="207120at2759"/>
<feature type="compositionally biased region" description="Acidic residues" evidence="3">
    <location>
        <begin position="442"/>
        <end position="463"/>
    </location>
</feature>